<gene>
    <name evidence="2" type="ORF">E5676_scaffold280G00460</name>
</gene>
<feature type="region of interest" description="Disordered" evidence="1">
    <location>
        <begin position="1"/>
        <end position="22"/>
    </location>
</feature>
<proteinExistence type="predicted"/>
<evidence type="ECO:0000313" key="2">
    <source>
        <dbReference type="EMBL" id="TYK02638.1"/>
    </source>
</evidence>
<comment type="caution">
    <text evidence="2">The sequence shown here is derived from an EMBL/GenBank/DDBJ whole genome shotgun (WGS) entry which is preliminary data.</text>
</comment>
<dbReference type="EMBL" id="SSTD01015500">
    <property type="protein sequence ID" value="TYK02638.1"/>
    <property type="molecule type" value="Genomic_DNA"/>
</dbReference>
<dbReference type="Proteomes" id="UP000321947">
    <property type="component" value="Unassembled WGS sequence"/>
</dbReference>
<evidence type="ECO:0000256" key="1">
    <source>
        <dbReference type="SAM" id="MobiDB-lite"/>
    </source>
</evidence>
<organism evidence="2 3">
    <name type="scientific">Cucumis melo var. makuwa</name>
    <name type="common">Oriental melon</name>
    <dbReference type="NCBI Taxonomy" id="1194695"/>
    <lineage>
        <taxon>Eukaryota</taxon>
        <taxon>Viridiplantae</taxon>
        <taxon>Streptophyta</taxon>
        <taxon>Embryophyta</taxon>
        <taxon>Tracheophyta</taxon>
        <taxon>Spermatophyta</taxon>
        <taxon>Magnoliopsida</taxon>
        <taxon>eudicotyledons</taxon>
        <taxon>Gunneridae</taxon>
        <taxon>Pentapetalae</taxon>
        <taxon>rosids</taxon>
        <taxon>fabids</taxon>
        <taxon>Cucurbitales</taxon>
        <taxon>Cucurbitaceae</taxon>
        <taxon>Benincaseae</taxon>
        <taxon>Cucumis</taxon>
    </lineage>
</organism>
<protein>
    <submittedName>
        <fullName evidence="2">WD repeat-containing protein 13 isoform X2</fullName>
    </submittedName>
</protein>
<evidence type="ECO:0000313" key="3">
    <source>
        <dbReference type="Proteomes" id="UP000321947"/>
    </source>
</evidence>
<sequence length="114" mass="12792">MAEQRTEDGSSMKEGEEVEKEKLKKNVDPELLSCLLQPMSIGVDPDYIGIRRLLLYRKAEAAIFRRKALSIGVIHRTGGAMEKVMWHSAISYAGQGIGKAHVYQVFKALQETGW</sequence>
<name>A0A5D3BUH7_CUCMM</name>
<dbReference type="AlphaFoldDB" id="A0A5D3BUH7"/>
<accession>A0A5D3BUH7</accession>
<reference evidence="2 3" key="1">
    <citation type="submission" date="2019-08" db="EMBL/GenBank/DDBJ databases">
        <title>Draft genome sequences of two oriental melons (Cucumis melo L. var makuwa).</title>
        <authorList>
            <person name="Kwon S.-Y."/>
        </authorList>
    </citation>
    <scope>NUCLEOTIDE SEQUENCE [LARGE SCALE GENOMIC DNA]</scope>
    <source>
        <strain evidence="3">cv. Chang Bougi</strain>
        <tissue evidence="2">Leaf</tissue>
    </source>
</reference>